<reference evidence="2 4" key="2">
    <citation type="journal article" date="2013" name="Nature">
        <title>Insights into bilaterian evolution from three spiralian genomes.</title>
        <authorList>
            <person name="Simakov O."/>
            <person name="Marletaz F."/>
            <person name="Cho S.J."/>
            <person name="Edsinger-Gonzales E."/>
            <person name="Havlak P."/>
            <person name="Hellsten U."/>
            <person name="Kuo D.H."/>
            <person name="Larsson T."/>
            <person name="Lv J."/>
            <person name="Arendt D."/>
            <person name="Savage R."/>
            <person name="Osoegawa K."/>
            <person name="de Jong P."/>
            <person name="Grimwood J."/>
            <person name="Chapman J.A."/>
            <person name="Shapiro H."/>
            <person name="Aerts A."/>
            <person name="Otillar R.P."/>
            <person name="Terry A.Y."/>
            <person name="Boore J.L."/>
            <person name="Grigoriev I.V."/>
            <person name="Lindberg D.R."/>
            <person name="Seaver E.C."/>
            <person name="Weisblat D.A."/>
            <person name="Putnam N.H."/>
            <person name="Rokhsar D.S."/>
        </authorList>
    </citation>
    <scope>NUCLEOTIDE SEQUENCE</scope>
</reference>
<reference evidence="3" key="3">
    <citation type="submission" date="2015-06" db="UniProtKB">
        <authorList>
            <consortium name="EnsemblMetazoa"/>
        </authorList>
    </citation>
    <scope>IDENTIFICATION</scope>
</reference>
<dbReference type="CTD" id="20208071"/>
<dbReference type="Proteomes" id="UP000015101">
    <property type="component" value="Unassembled WGS sequence"/>
</dbReference>
<dbReference type="InParanoid" id="T1FGX2"/>
<sequence length="106" mass="12169">MENYVPTTCCEKMGYNIIDQTDYVGLSMCQRKENPSFIYHKPCFEAVVEEVAKIKNVLIIIIGSLAILKFILIVLSVNHMKTIKHESQGFLSRHGLNPIKRLKNLF</sequence>
<feature type="transmembrane region" description="Helical" evidence="1">
    <location>
        <begin position="57"/>
        <end position="77"/>
    </location>
</feature>
<dbReference type="EnsemblMetazoa" id="HelroT181356">
    <property type="protein sequence ID" value="HelroP181356"/>
    <property type="gene ID" value="HelroG181356"/>
</dbReference>
<dbReference type="RefSeq" id="XP_009029416.1">
    <property type="nucleotide sequence ID" value="XM_009031168.1"/>
</dbReference>
<keyword evidence="1" id="KW-1133">Transmembrane helix</keyword>
<keyword evidence="4" id="KW-1185">Reference proteome</keyword>
<dbReference type="KEGG" id="hro:HELRODRAFT_181356"/>
<dbReference type="EMBL" id="KB097640">
    <property type="protein sequence ID" value="ESN92484.1"/>
    <property type="molecule type" value="Genomic_DNA"/>
</dbReference>
<dbReference type="EMBL" id="AMQM01007548">
    <property type="status" value="NOT_ANNOTATED_CDS"/>
    <property type="molecule type" value="Genomic_DNA"/>
</dbReference>
<evidence type="ECO:0000256" key="1">
    <source>
        <dbReference type="SAM" id="Phobius"/>
    </source>
</evidence>
<evidence type="ECO:0008006" key="5">
    <source>
        <dbReference type="Google" id="ProtNLM"/>
    </source>
</evidence>
<organism evidence="3 4">
    <name type="scientific">Helobdella robusta</name>
    <name type="common">Californian leech</name>
    <dbReference type="NCBI Taxonomy" id="6412"/>
    <lineage>
        <taxon>Eukaryota</taxon>
        <taxon>Metazoa</taxon>
        <taxon>Spiralia</taxon>
        <taxon>Lophotrochozoa</taxon>
        <taxon>Annelida</taxon>
        <taxon>Clitellata</taxon>
        <taxon>Hirudinea</taxon>
        <taxon>Rhynchobdellida</taxon>
        <taxon>Glossiphoniidae</taxon>
        <taxon>Helobdella</taxon>
    </lineage>
</organism>
<dbReference type="GeneID" id="20208071"/>
<keyword evidence="1" id="KW-0812">Transmembrane</keyword>
<reference evidence="4" key="1">
    <citation type="submission" date="2012-12" db="EMBL/GenBank/DDBJ databases">
        <authorList>
            <person name="Hellsten U."/>
            <person name="Grimwood J."/>
            <person name="Chapman J.A."/>
            <person name="Shapiro H."/>
            <person name="Aerts A."/>
            <person name="Otillar R.P."/>
            <person name="Terry A.Y."/>
            <person name="Boore J.L."/>
            <person name="Simakov O."/>
            <person name="Marletaz F."/>
            <person name="Cho S.-J."/>
            <person name="Edsinger-Gonzales E."/>
            <person name="Havlak P."/>
            <person name="Kuo D.-H."/>
            <person name="Larsson T."/>
            <person name="Lv J."/>
            <person name="Arendt D."/>
            <person name="Savage R."/>
            <person name="Osoegawa K."/>
            <person name="de Jong P."/>
            <person name="Lindberg D.R."/>
            <person name="Seaver E.C."/>
            <person name="Weisblat D.A."/>
            <person name="Putnam N.H."/>
            <person name="Grigoriev I.V."/>
            <person name="Rokhsar D.S."/>
        </authorList>
    </citation>
    <scope>NUCLEOTIDE SEQUENCE</scope>
</reference>
<protein>
    <recommendedName>
        <fullName evidence="5">Tetraspanin</fullName>
    </recommendedName>
</protein>
<name>T1FGX2_HELRO</name>
<proteinExistence type="predicted"/>
<dbReference type="AlphaFoldDB" id="T1FGX2"/>
<gene>
    <name evidence="3" type="primary">20208071</name>
    <name evidence="2" type="ORF">HELRODRAFT_181356</name>
</gene>
<evidence type="ECO:0000313" key="4">
    <source>
        <dbReference type="Proteomes" id="UP000015101"/>
    </source>
</evidence>
<evidence type="ECO:0000313" key="3">
    <source>
        <dbReference type="EnsemblMetazoa" id="HelroP181356"/>
    </source>
</evidence>
<accession>T1FGX2</accession>
<dbReference type="HOGENOM" id="CLU_2226044_0_0_1"/>
<keyword evidence="1" id="KW-0472">Membrane</keyword>
<evidence type="ECO:0000313" key="2">
    <source>
        <dbReference type="EMBL" id="ESN92484.1"/>
    </source>
</evidence>